<evidence type="ECO:0000313" key="2">
    <source>
        <dbReference type="Proteomes" id="UP000199029"/>
    </source>
</evidence>
<dbReference type="Proteomes" id="UP000199029">
    <property type="component" value="Unassembled WGS sequence"/>
</dbReference>
<dbReference type="AlphaFoldDB" id="A0A1I6BRS8"/>
<gene>
    <name evidence="1" type="ORF">SAMN04515668_5010</name>
</gene>
<proteinExistence type="predicted"/>
<protein>
    <submittedName>
        <fullName evidence="1">Uncharacterized protein</fullName>
    </submittedName>
</protein>
<dbReference type="EMBL" id="FOXS01000012">
    <property type="protein sequence ID" value="SFQ83625.1"/>
    <property type="molecule type" value="Genomic_DNA"/>
</dbReference>
<organism evidence="1 2">
    <name type="scientific">Hymenobacter arizonensis</name>
    <name type="common">Siccationidurans arizonensis</name>
    <dbReference type="NCBI Taxonomy" id="1227077"/>
    <lineage>
        <taxon>Bacteria</taxon>
        <taxon>Pseudomonadati</taxon>
        <taxon>Bacteroidota</taxon>
        <taxon>Cytophagia</taxon>
        <taxon>Cytophagales</taxon>
        <taxon>Hymenobacteraceae</taxon>
        <taxon>Hymenobacter</taxon>
    </lineage>
</organism>
<name>A0A1I6BRS8_HYMAR</name>
<accession>A0A1I6BRS8</accession>
<sequence>MIELFVDTDNVFHSHEFCQVYATCNSKANSDRNRPAIE</sequence>
<keyword evidence="2" id="KW-1185">Reference proteome</keyword>
<reference evidence="2" key="1">
    <citation type="submission" date="2016-10" db="EMBL/GenBank/DDBJ databases">
        <authorList>
            <person name="Varghese N."/>
            <person name="Submissions S."/>
        </authorList>
    </citation>
    <scope>NUCLEOTIDE SEQUENCE [LARGE SCALE GENOMIC DNA]</scope>
    <source>
        <strain evidence="2">OR362-8,ATCC BAA-1266,JCM 13504</strain>
    </source>
</reference>
<evidence type="ECO:0000313" key="1">
    <source>
        <dbReference type="EMBL" id="SFQ83625.1"/>
    </source>
</evidence>